<dbReference type="CDD" id="cd10787">
    <property type="entry name" value="LamB_YcsF_like"/>
    <property type="match status" value="1"/>
</dbReference>
<dbReference type="PANTHER" id="PTHR30292">
    <property type="entry name" value="UNCHARACTERIZED PROTEIN YBGL-RELATED"/>
    <property type="match status" value="1"/>
</dbReference>
<comment type="subunit">
    <text evidence="1">Forms a complex composed of PxpA, PxpB and PxpC.</text>
</comment>
<comment type="catalytic activity">
    <reaction evidence="1">
        <text>5-oxo-L-proline + ATP + 2 H2O = L-glutamate + ADP + phosphate + H(+)</text>
        <dbReference type="Rhea" id="RHEA:10348"/>
        <dbReference type="ChEBI" id="CHEBI:15377"/>
        <dbReference type="ChEBI" id="CHEBI:15378"/>
        <dbReference type="ChEBI" id="CHEBI:29985"/>
        <dbReference type="ChEBI" id="CHEBI:30616"/>
        <dbReference type="ChEBI" id="CHEBI:43474"/>
        <dbReference type="ChEBI" id="CHEBI:58402"/>
        <dbReference type="ChEBI" id="CHEBI:456216"/>
        <dbReference type="EC" id="3.5.2.9"/>
    </reaction>
</comment>
<dbReference type="HAMAP" id="MF_00691">
    <property type="entry name" value="PxpA"/>
    <property type="match status" value="1"/>
</dbReference>
<dbReference type="AlphaFoldDB" id="A0A4R6SZ71"/>
<dbReference type="NCBIfam" id="NF003814">
    <property type="entry name" value="PRK05406.1-3"/>
    <property type="match status" value="1"/>
</dbReference>
<dbReference type="GO" id="GO:0017168">
    <property type="term" value="F:5-oxoprolinase (ATP-hydrolyzing) activity"/>
    <property type="evidence" value="ECO:0007669"/>
    <property type="project" value="UniProtKB-UniRule"/>
</dbReference>
<dbReference type="InterPro" id="IPR011330">
    <property type="entry name" value="Glyco_hydro/deAcase_b/a-brl"/>
</dbReference>
<dbReference type="Proteomes" id="UP000295620">
    <property type="component" value="Unassembled WGS sequence"/>
</dbReference>
<name>A0A4R6SZ71_9SPHI</name>
<sequence length="259" mass="27984">MNKTFTADLNCDMGEGFGAYDMGNDEAIMPFVSSVNIACGFHAGDPSVMKRTVRLALKHGLAIGAHPGLPDLQGFGRRELAISPEEAYDLVVYQTGALNAFVQTEGGRLKHVKPHGALYNMAAKNKELSDAIAEAVYNIDPNLVLYGLSGSELIRSGINAGLNVANEVFADRTYQQDGSLTPRRSANALITDHHTAISQVIRMIKDGNVQSEQGVPVFIQADTICIHGDGKFAVEFAQQIYAAFQQEGIQIKAFSPKQQ</sequence>
<dbReference type="OrthoDB" id="9773478at2"/>
<dbReference type="InterPro" id="IPR005501">
    <property type="entry name" value="LamB/YcsF/PxpA-like"/>
</dbReference>
<dbReference type="Gene3D" id="3.20.20.370">
    <property type="entry name" value="Glycoside hydrolase/deacetylase"/>
    <property type="match status" value="1"/>
</dbReference>
<proteinExistence type="inferred from homology"/>
<dbReference type="GO" id="GO:0005524">
    <property type="term" value="F:ATP binding"/>
    <property type="evidence" value="ECO:0007669"/>
    <property type="project" value="UniProtKB-UniRule"/>
</dbReference>
<dbReference type="EMBL" id="SNYC01000003">
    <property type="protein sequence ID" value="TDQ11367.1"/>
    <property type="molecule type" value="Genomic_DNA"/>
</dbReference>
<keyword evidence="1" id="KW-0067">ATP-binding</keyword>
<dbReference type="RefSeq" id="WP_133574446.1">
    <property type="nucleotide sequence ID" value="NZ_SNYC01000003.1"/>
</dbReference>
<keyword evidence="1" id="KW-0547">Nucleotide-binding</keyword>
<gene>
    <name evidence="1" type="primary">pxpA</name>
    <name evidence="2" type="ORF">ATK78_0485</name>
</gene>
<keyword evidence="1" id="KW-0378">Hydrolase</keyword>
<keyword evidence="3" id="KW-1185">Reference proteome</keyword>
<comment type="function">
    <text evidence="1">Catalyzes the cleavage of 5-oxoproline to form L-glutamate coupled to the hydrolysis of ATP to ADP and inorganic phosphate.</text>
</comment>
<dbReference type="Pfam" id="PF03746">
    <property type="entry name" value="LamB_YcsF"/>
    <property type="match status" value="1"/>
</dbReference>
<dbReference type="NCBIfam" id="NF003816">
    <property type="entry name" value="PRK05406.1-5"/>
    <property type="match status" value="1"/>
</dbReference>
<accession>A0A4R6SZ71</accession>
<protein>
    <recommendedName>
        <fullName evidence="1">5-oxoprolinase subunit A</fullName>
        <shortName evidence="1">5-OPase subunit A</shortName>
        <ecNumber evidence="1">3.5.2.9</ecNumber>
    </recommendedName>
    <alternativeName>
        <fullName evidence="1">5-oxoprolinase (ATP-hydrolyzing) subunit A</fullName>
    </alternativeName>
</protein>
<evidence type="ECO:0000313" key="2">
    <source>
        <dbReference type="EMBL" id="TDQ11367.1"/>
    </source>
</evidence>
<evidence type="ECO:0000256" key="1">
    <source>
        <dbReference type="HAMAP-Rule" id="MF_00691"/>
    </source>
</evidence>
<dbReference type="GO" id="GO:0005975">
    <property type="term" value="P:carbohydrate metabolic process"/>
    <property type="evidence" value="ECO:0007669"/>
    <property type="project" value="InterPro"/>
</dbReference>
<reference evidence="2 3" key="1">
    <citation type="submission" date="2019-03" db="EMBL/GenBank/DDBJ databases">
        <title>Genomic Encyclopedia of Archaeal and Bacterial Type Strains, Phase II (KMG-II): from individual species to whole genera.</title>
        <authorList>
            <person name="Goeker M."/>
        </authorList>
    </citation>
    <scope>NUCLEOTIDE SEQUENCE [LARGE SCALE GENOMIC DNA]</scope>
    <source>
        <strain evidence="2 3">DSM 19035</strain>
    </source>
</reference>
<comment type="similarity">
    <text evidence="1">Belongs to the LamB/PxpA family.</text>
</comment>
<dbReference type="SUPFAM" id="SSF88713">
    <property type="entry name" value="Glycoside hydrolase/deacetylase"/>
    <property type="match status" value="1"/>
</dbReference>
<dbReference type="PANTHER" id="PTHR30292:SF0">
    <property type="entry name" value="5-OXOPROLINASE SUBUNIT A"/>
    <property type="match status" value="1"/>
</dbReference>
<dbReference type="EC" id="3.5.2.9" evidence="1"/>
<organism evidence="2 3">
    <name type="scientific">Pedobacter metabolipauper</name>
    <dbReference type="NCBI Taxonomy" id="425513"/>
    <lineage>
        <taxon>Bacteria</taxon>
        <taxon>Pseudomonadati</taxon>
        <taxon>Bacteroidota</taxon>
        <taxon>Sphingobacteriia</taxon>
        <taxon>Sphingobacteriales</taxon>
        <taxon>Sphingobacteriaceae</taxon>
        <taxon>Pedobacter</taxon>
    </lineage>
</organism>
<comment type="caution">
    <text evidence="2">The sequence shown here is derived from an EMBL/GenBank/DDBJ whole genome shotgun (WGS) entry which is preliminary data.</text>
</comment>
<evidence type="ECO:0000313" key="3">
    <source>
        <dbReference type="Proteomes" id="UP000295620"/>
    </source>
</evidence>